<dbReference type="PANTHER" id="PTHR31956">
    <property type="entry name" value="NON-SPECIFIC PHOSPHOLIPASE C4-RELATED"/>
    <property type="match status" value="1"/>
</dbReference>
<dbReference type="Pfam" id="PF04185">
    <property type="entry name" value="Phosphoesterase"/>
    <property type="match status" value="1"/>
</dbReference>
<sequence length="479" mass="52061">MSEFTRRRFLGGAGAAAAGGAAASLLPVSVQKALATPPNRPGRLSDIKHVVLLMQENRSFDHYFGTLSGVAGFDDPHAITLPTGRSVFYQPDPVNPDGYLLPFHLDTRSTNAQRIPTTNHEYDVQHQAWNGGKMDNWLPAHRAADKTNGPYVMGYYTREDIPFQFALADAFTICDQYHSSVMGPTWSNRLYWNTGTIDPNGENGGPVTYNGHPNGQPYTWTTYAERLDAAGISWKDYHYGSGLVAHGMLPQFKAFQDALPGSSLYERGVALSSVGQFEYDALHDKLPTVSWLCPPDGASEHPAEPGASPAQGAAFVAATIAAIAANPDVWAKTVVIINYDENDGLFDHVVPPTPAPGTPDEYVDGVPIGAGFRVPCMVVSPWSAGGYVCSEKFDHTSVLRFLEKVTGVMEPNISAWRRRTFGDLTRTLRFNRGTPAPVMPNTGGNLNLATYEVAQLPPPAFPGAKQTVPHQERGHRPRS</sequence>
<comment type="caution">
    <text evidence="9">The sequence shown here is derived from an EMBL/GenBank/DDBJ whole genome shotgun (WGS) entry which is preliminary data.</text>
</comment>
<dbReference type="Proteomes" id="UP000642748">
    <property type="component" value="Unassembled WGS sequence"/>
</dbReference>
<keyword evidence="5" id="KW-0378">Hydrolase</keyword>
<evidence type="ECO:0000256" key="8">
    <source>
        <dbReference type="SAM" id="MobiDB-lite"/>
    </source>
</evidence>
<dbReference type="InterPro" id="IPR007312">
    <property type="entry name" value="Phosphoesterase"/>
</dbReference>
<evidence type="ECO:0000256" key="6">
    <source>
        <dbReference type="ARBA" id="ARBA00023026"/>
    </source>
</evidence>
<accession>A0A8J3QYU2</accession>
<protein>
    <recommendedName>
        <fullName evidence="3">phospholipase C</fullName>
        <ecNumber evidence="3">3.1.4.3</ecNumber>
    </recommendedName>
</protein>
<evidence type="ECO:0000313" key="10">
    <source>
        <dbReference type="Proteomes" id="UP000642748"/>
    </source>
</evidence>
<dbReference type="GO" id="GO:0034480">
    <property type="term" value="F:phosphatidylcholine phospholipase C activity"/>
    <property type="evidence" value="ECO:0007669"/>
    <property type="project" value="UniProtKB-EC"/>
</dbReference>
<dbReference type="EC" id="3.1.4.3" evidence="3"/>
<evidence type="ECO:0000313" key="9">
    <source>
        <dbReference type="EMBL" id="GIH19774.1"/>
    </source>
</evidence>
<feature type="region of interest" description="Disordered" evidence="8">
    <location>
        <begin position="459"/>
        <end position="479"/>
    </location>
</feature>
<proteinExistence type="inferred from homology"/>
<evidence type="ECO:0000256" key="7">
    <source>
        <dbReference type="ARBA" id="ARBA00048421"/>
    </source>
</evidence>
<evidence type="ECO:0000256" key="4">
    <source>
        <dbReference type="ARBA" id="ARBA00022512"/>
    </source>
</evidence>
<dbReference type="InterPro" id="IPR006311">
    <property type="entry name" value="TAT_signal"/>
</dbReference>
<dbReference type="EMBL" id="BONZ01000084">
    <property type="protein sequence ID" value="GIH19774.1"/>
    <property type="molecule type" value="Genomic_DNA"/>
</dbReference>
<evidence type="ECO:0000256" key="3">
    <source>
        <dbReference type="ARBA" id="ARBA00012018"/>
    </source>
</evidence>
<dbReference type="PROSITE" id="PS51318">
    <property type="entry name" value="TAT"/>
    <property type="match status" value="1"/>
</dbReference>
<keyword evidence="10" id="KW-1185">Reference proteome</keyword>
<keyword evidence="4" id="KW-0134">Cell wall</keyword>
<feature type="compositionally biased region" description="Basic and acidic residues" evidence="8">
    <location>
        <begin position="470"/>
        <end position="479"/>
    </location>
</feature>
<dbReference type="CDD" id="cd16014">
    <property type="entry name" value="PLC"/>
    <property type="match status" value="1"/>
</dbReference>
<keyword evidence="6" id="KW-0843">Virulence</keyword>
<evidence type="ECO:0000256" key="5">
    <source>
        <dbReference type="ARBA" id="ARBA00022801"/>
    </source>
</evidence>
<keyword evidence="4" id="KW-0964">Secreted</keyword>
<organism evidence="9 10">
    <name type="scientific">Rugosimonospora africana</name>
    <dbReference type="NCBI Taxonomy" id="556532"/>
    <lineage>
        <taxon>Bacteria</taxon>
        <taxon>Bacillati</taxon>
        <taxon>Actinomycetota</taxon>
        <taxon>Actinomycetes</taxon>
        <taxon>Micromonosporales</taxon>
        <taxon>Micromonosporaceae</taxon>
        <taxon>Rugosimonospora</taxon>
    </lineage>
</organism>
<dbReference type="Gene3D" id="3.40.720.10">
    <property type="entry name" value="Alkaline Phosphatase, subunit A"/>
    <property type="match status" value="2"/>
</dbReference>
<gene>
    <name evidence="9" type="ORF">Raf01_79460</name>
</gene>
<comment type="similarity">
    <text evidence="2">Belongs to the bacterial phospholipase C family.</text>
</comment>
<dbReference type="RefSeq" id="WP_203923219.1">
    <property type="nucleotide sequence ID" value="NZ_BONZ01000084.1"/>
</dbReference>
<dbReference type="InterPro" id="IPR017850">
    <property type="entry name" value="Alkaline_phosphatase_core_sf"/>
</dbReference>
<comment type="catalytic activity">
    <reaction evidence="7">
        <text>a 1,2-diacyl-sn-glycero-3-phosphocholine + H2O = phosphocholine + a 1,2-diacyl-sn-glycerol + H(+)</text>
        <dbReference type="Rhea" id="RHEA:10604"/>
        <dbReference type="ChEBI" id="CHEBI:15377"/>
        <dbReference type="ChEBI" id="CHEBI:15378"/>
        <dbReference type="ChEBI" id="CHEBI:17815"/>
        <dbReference type="ChEBI" id="CHEBI:57643"/>
        <dbReference type="ChEBI" id="CHEBI:295975"/>
        <dbReference type="EC" id="3.1.4.3"/>
    </reaction>
    <physiologicalReaction direction="left-to-right" evidence="7">
        <dbReference type="Rhea" id="RHEA:10605"/>
    </physiologicalReaction>
</comment>
<dbReference type="PANTHER" id="PTHR31956:SF1">
    <property type="entry name" value="NON-SPECIFIC PHOSPHOLIPASE C1"/>
    <property type="match status" value="1"/>
</dbReference>
<dbReference type="InterPro" id="IPR019546">
    <property type="entry name" value="TAT_signal_bac_arc"/>
</dbReference>
<dbReference type="AlphaFoldDB" id="A0A8J3QYU2"/>
<name>A0A8J3QYU2_9ACTN</name>
<dbReference type="NCBIfam" id="TIGR01409">
    <property type="entry name" value="TAT_signal_seq"/>
    <property type="match status" value="1"/>
</dbReference>
<comment type="subcellular location">
    <subcellularLocation>
        <location evidence="1">Secreted</location>
        <location evidence="1">Cell wall</location>
    </subcellularLocation>
</comment>
<evidence type="ECO:0000256" key="2">
    <source>
        <dbReference type="ARBA" id="ARBA00009717"/>
    </source>
</evidence>
<reference evidence="9" key="1">
    <citation type="submission" date="2021-01" db="EMBL/GenBank/DDBJ databases">
        <title>Whole genome shotgun sequence of Rugosimonospora africana NBRC 104875.</title>
        <authorList>
            <person name="Komaki H."/>
            <person name="Tamura T."/>
        </authorList>
    </citation>
    <scope>NUCLEOTIDE SEQUENCE</scope>
    <source>
        <strain evidence="9">NBRC 104875</strain>
    </source>
</reference>
<evidence type="ECO:0000256" key="1">
    <source>
        <dbReference type="ARBA" id="ARBA00004191"/>
    </source>
</evidence>